<reference evidence="2" key="1">
    <citation type="submission" date="2020-12" db="EMBL/GenBank/DDBJ databases">
        <title>Oil enriched cultivation method for isolating marine PHA-producing bacteria.</title>
        <authorList>
            <person name="Zheng W."/>
            <person name="Yu S."/>
            <person name="Huang Y."/>
        </authorList>
    </citation>
    <scope>NUCLEOTIDE SEQUENCE</scope>
    <source>
        <strain evidence="2">SY-2-3</strain>
    </source>
</reference>
<name>A0A8I1M7I1_9PROT</name>
<dbReference type="InterPro" id="IPR004360">
    <property type="entry name" value="Glyas_Fos-R_dOase_dom"/>
</dbReference>
<dbReference type="Gene3D" id="3.10.180.10">
    <property type="entry name" value="2,3-Dihydroxybiphenyl 1,2-Dioxygenase, domain 1"/>
    <property type="match status" value="1"/>
</dbReference>
<dbReference type="InterPro" id="IPR029068">
    <property type="entry name" value="Glyas_Bleomycin-R_OHBP_Dase"/>
</dbReference>
<dbReference type="Proteomes" id="UP000664405">
    <property type="component" value="Unassembled WGS sequence"/>
</dbReference>
<dbReference type="InterPro" id="IPR037523">
    <property type="entry name" value="VOC_core"/>
</dbReference>
<comment type="caution">
    <text evidence="2">The sequence shown here is derived from an EMBL/GenBank/DDBJ whole genome shotgun (WGS) entry which is preliminary data.</text>
</comment>
<dbReference type="EMBL" id="JAEKJW010000001">
    <property type="protein sequence ID" value="MBN8196335.1"/>
    <property type="molecule type" value="Genomic_DNA"/>
</dbReference>
<feature type="domain" description="VOC" evidence="1">
    <location>
        <begin position="5"/>
        <end position="132"/>
    </location>
</feature>
<evidence type="ECO:0000313" key="3">
    <source>
        <dbReference type="Proteomes" id="UP000664405"/>
    </source>
</evidence>
<dbReference type="CDD" id="cd06587">
    <property type="entry name" value="VOC"/>
    <property type="match status" value="1"/>
</dbReference>
<gene>
    <name evidence="2" type="ORF">JF547_07625</name>
</gene>
<dbReference type="AlphaFoldDB" id="A0A8I1M7I1"/>
<organism evidence="2 3">
    <name type="scientific">Thalassospira povalilytica</name>
    <dbReference type="NCBI Taxonomy" id="732237"/>
    <lineage>
        <taxon>Bacteria</taxon>
        <taxon>Pseudomonadati</taxon>
        <taxon>Pseudomonadota</taxon>
        <taxon>Alphaproteobacteria</taxon>
        <taxon>Rhodospirillales</taxon>
        <taxon>Thalassospiraceae</taxon>
        <taxon>Thalassospira</taxon>
    </lineage>
</organism>
<dbReference type="RefSeq" id="WP_206927067.1">
    <property type="nucleotide sequence ID" value="NZ_JAEKJW010000001.1"/>
</dbReference>
<dbReference type="SUPFAM" id="SSF54593">
    <property type="entry name" value="Glyoxalase/Bleomycin resistance protein/Dihydroxybiphenyl dioxygenase"/>
    <property type="match status" value="1"/>
</dbReference>
<dbReference type="PROSITE" id="PS51819">
    <property type="entry name" value="VOC"/>
    <property type="match status" value="1"/>
</dbReference>
<dbReference type="Pfam" id="PF00903">
    <property type="entry name" value="Glyoxalase"/>
    <property type="match status" value="1"/>
</dbReference>
<sequence>MSEAFLEHVNFTVSDPARTASLLHDWFGWKVRWKGPSIHDGETYHVGNSSSYVALYAPGKADSSNGARDARDNTYQTRGGLNHIAVVVDDLDAIEEKIKASGFTTHNHADYEPGRRFYFRDADNIEFEVVSYS</sequence>
<evidence type="ECO:0000313" key="2">
    <source>
        <dbReference type="EMBL" id="MBN8196335.1"/>
    </source>
</evidence>
<proteinExistence type="predicted"/>
<accession>A0A8I1M7I1</accession>
<evidence type="ECO:0000259" key="1">
    <source>
        <dbReference type="PROSITE" id="PS51819"/>
    </source>
</evidence>
<protein>
    <submittedName>
        <fullName evidence="2">VOC family protein</fullName>
    </submittedName>
</protein>